<name>A0A4P9WF04_9FUNG</name>
<evidence type="ECO:0000313" key="1">
    <source>
        <dbReference type="EMBL" id="RKO91311.1"/>
    </source>
</evidence>
<organism evidence="1 2">
    <name type="scientific">Blyttiomyces helicus</name>
    <dbReference type="NCBI Taxonomy" id="388810"/>
    <lineage>
        <taxon>Eukaryota</taxon>
        <taxon>Fungi</taxon>
        <taxon>Fungi incertae sedis</taxon>
        <taxon>Chytridiomycota</taxon>
        <taxon>Chytridiomycota incertae sedis</taxon>
        <taxon>Chytridiomycetes</taxon>
        <taxon>Chytridiomycetes incertae sedis</taxon>
        <taxon>Blyttiomyces</taxon>
    </lineage>
</organism>
<dbReference type="Proteomes" id="UP000269721">
    <property type="component" value="Unassembled WGS sequence"/>
</dbReference>
<gene>
    <name evidence="1" type="ORF">BDK51DRAFT_30105</name>
</gene>
<reference evidence="2" key="1">
    <citation type="journal article" date="2018" name="Nat. Microbiol.">
        <title>Leveraging single-cell genomics to expand the fungal tree of life.</title>
        <authorList>
            <person name="Ahrendt S.R."/>
            <person name="Quandt C.A."/>
            <person name="Ciobanu D."/>
            <person name="Clum A."/>
            <person name="Salamov A."/>
            <person name="Andreopoulos B."/>
            <person name="Cheng J.F."/>
            <person name="Woyke T."/>
            <person name="Pelin A."/>
            <person name="Henrissat B."/>
            <person name="Reynolds N.K."/>
            <person name="Benny G.L."/>
            <person name="Smith M.E."/>
            <person name="James T.Y."/>
            <person name="Grigoriev I.V."/>
        </authorList>
    </citation>
    <scope>NUCLEOTIDE SEQUENCE [LARGE SCALE GENOMIC DNA]</scope>
</reference>
<keyword evidence="2" id="KW-1185">Reference proteome</keyword>
<proteinExistence type="predicted"/>
<accession>A0A4P9WF04</accession>
<sequence>MTLSSQQLLTVEGSNGVIIESGSFLNLTGSDNHWKHFLAIEYNDDSLCTNFTEHDGLRHYAERNKFVINANSRFFSTSSRNFYVFDKFRNVGFGKGNDFDYECRIVINSGSKWNRCSGSVSIQSYASVAITAQTSISLVSTGNISVNISSQESLSLTSMGNLVLTSSGVITLATTTICDSSVSFLETSSVIQGFQVNIGDTILLNFGTAGSVSSQGGNVRIPFNSVLNFGNGTTTIRQSMTNFSVESSTPIQLNNGKFDIGDSVTILDSIPDIDGNYLVGAVPSAQTFTIAVACPEIPADAIVQGTLTSLQITTKGITDSTLTATDIVFADLGGKLITSNLFTFCNNTLTVPNISSFQLLGNINLNGGILTDGNISSTSLTQDTITQSTIDSTPIGSQVPSTGIFTNLTVQDSFSVSSTALVTNLNADMLDGYQASDFVLSEGNFELPFVRLDGTLSLTGDWNAGAYRITAQGITDTTLTQTCIVFADVDDSSPIGSVQPSTGVFTNLTINGSISVDSSAVVPNLNASFLDGYSASDFILTTDHASTPFVRLDGTTPLTGDWNAGPYRITAQGITDTTLTATNIVFADISGKLVTSGTANFNGENLTMAEITSSSIDSTVIGASIPSTGTFTNLSVQGKLEVVSTNLVTNLNADLLDGYNASDFVMTNQVGPTPFVRLDGTTSLTGDWNAGPFRITAQGITDTTLTATDIVFADISGKLVTNDSFTFANETLTVPNISGFMLTGNVNLNENSLLGGTFVNGVLQNSQATNLSIMTSTFDSGSISQSSFNNGSIATSEFVSGNSVAGGTVDSDITGNSGTVTNGLYTTDFTADETILTANTAGKPMALIVPDDTLIGRFGGNIAALNLSQLSQMLDFVPNNLYIDNSILKADVAQTPEPLTVPEGTIVGRQTGGLIDALTPDQVRTILDVQTITTQLLYSYGVLLRDGGNQIPGGGTMTGNLYTSSERFSLTTGQTQSLSVEVETSYISVNYSHAGGASAMGTESW</sequence>
<evidence type="ECO:0000313" key="2">
    <source>
        <dbReference type="Proteomes" id="UP000269721"/>
    </source>
</evidence>
<dbReference type="EMBL" id="KZ995125">
    <property type="protein sequence ID" value="RKO91311.1"/>
    <property type="molecule type" value="Genomic_DNA"/>
</dbReference>
<protein>
    <submittedName>
        <fullName evidence="1">Uncharacterized protein</fullName>
    </submittedName>
</protein>
<dbReference type="AlphaFoldDB" id="A0A4P9WF04"/>
<dbReference type="OrthoDB" id="2184032at2759"/>